<name>A0A1N6HLR1_9SPHN</name>
<gene>
    <name evidence="2" type="ORF">SAMN02745824_3355</name>
</gene>
<feature type="transmembrane region" description="Helical" evidence="1">
    <location>
        <begin position="36"/>
        <end position="55"/>
    </location>
</feature>
<dbReference type="AlphaFoldDB" id="A0A1N6HLR1"/>
<dbReference type="EMBL" id="FSQW01000002">
    <property type="protein sequence ID" value="SIO20794.1"/>
    <property type="molecule type" value="Genomic_DNA"/>
</dbReference>
<reference evidence="3" key="1">
    <citation type="submission" date="2016-11" db="EMBL/GenBank/DDBJ databases">
        <authorList>
            <person name="Varghese N."/>
            <person name="Submissions S."/>
        </authorList>
    </citation>
    <scope>NUCLEOTIDE SEQUENCE [LARGE SCALE GENOMIC DNA]</scope>
    <source>
        <strain evidence="3">DSM 22363</strain>
    </source>
</reference>
<keyword evidence="1" id="KW-0812">Transmembrane</keyword>
<dbReference type="STRING" id="1123272.SAMN02745824_3355"/>
<evidence type="ECO:0000313" key="3">
    <source>
        <dbReference type="Proteomes" id="UP000185192"/>
    </source>
</evidence>
<evidence type="ECO:0000313" key="2">
    <source>
        <dbReference type="EMBL" id="SIO20794.1"/>
    </source>
</evidence>
<accession>A0A1N6HLR1</accession>
<organism evidence="2 3">
    <name type="scientific">Parasphingorhabdus marina DSM 22363</name>
    <dbReference type="NCBI Taxonomy" id="1123272"/>
    <lineage>
        <taxon>Bacteria</taxon>
        <taxon>Pseudomonadati</taxon>
        <taxon>Pseudomonadota</taxon>
        <taxon>Alphaproteobacteria</taxon>
        <taxon>Sphingomonadales</taxon>
        <taxon>Sphingomonadaceae</taxon>
        <taxon>Parasphingorhabdus</taxon>
    </lineage>
</organism>
<feature type="transmembrane region" description="Helical" evidence="1">
    <location>
        <begin position="60"/>
        <end position="76"/>
    </location>
</feature>
<evidence type="ECO:0000256" key="1">
    <source>
        <dbReference type="SAM" id="Phobius"/>
    </source>
</evidence>
<feature type="transmembrane region" description="Helical" evidence="1">
    <location>
        <begin position="82"/>
        <end position="101"/>
    </location>
</feature>
<protein>
    <submittedName>
        <fullName evidence="2">Uncharacterized protein</fullName>
    </submittedName>
</protein>
<keyword evidence="1" id="KW-1133">Transmembrane helix</keyword>
<sequence>MMRSWLRIAVSFLILCASFLLFEVQNVWPFNEHIVSNLRIAFTFFTIAAFVCVIAKKGGLAFACLMAGFVSTSLFSNAEISFYFVLLAIILALSLWLVSGFKSA</sequence>
<proteinExistence type="predicted"/>
<dbReference type="Proteomes" id="UP000185192">
    <property type="component" value="Unassembled WGS sequence"/>
</dbReference>
<keyword evidence="3" id="KW-1185">Reference proteome</keyword>
<keyword evidence="1" id="KW-0472">Membrane</keyword>